<feature type="compositionally biased region" description="Polar residues" evidence="1">
    <location>
        <begin position="177"/>
        <end position="194"/>
    </location>
</feature>
<feature type="region of interest" description="Disordered" evidence="1">
    <location>
        <begin position="221"/>
        <end position="282"/>
    </location>
</feature>
<dbReference type="AlphaFoldDB" id="A0A6A6HYP8"/>
<dbReference type="EMBL" id="ML987205">
    <property type="protein sequence ID" value="KAF2243345.1"/>
    <property type="molecule type" value="Genomic_DNA"/>
</dbReference>
<feature type="compositionally biased region" description="Low complexity" evidence="1">
    <location>
        <begin position="87"/>
        <end position="99"/>
    </location>
</feature>
<dbReference type="RefSeq" id="XP_033678349.1">
    <property type="nucleotide sequence ID" value="XM_033822859.1"/>
</dbReference>
<dbReference type="GeneID" id="54576189"/>
<dbReference type="Proteomes" id="UP000800094">
    <property type="component" value="Unassembled WGS sequence"/>
</dbReference>
<feature type="compositionally biased region" description="Low complexity" evidence="1">
    <location>
        <begin position="195"/>
        <end position="207"/>
    </location>
</feature>
<dbReference type="OrthoDB" id="3795041at2759"/>
<organism evidence="2 3">
    <name type="scientific">Trematosphaeria pertusa</name>
    <dbReference type="NCBI Taxonomy" id="390896"/>
    <lineage>
        <taxon>Eukaryota</taxon>
        <taxon>Fungi</taxon>
        <taxon>Dikarya</taxon>
        <taxon>Ascomycota</taxon>
        <taxon>Pezizomycotina</taxon>
        <taxon>Dothideomycetes</taxon>
        <taxon>Pleosporomycetidae</taxon>
        <taxon>Pleosporales</taxon>
        <taxon>Massarineae</taxon>
        <taxon>Trematosphaeriaceae</taxon>
        <taxon>Trematosphaeria</taxon>
    </lineage>
</organism>
<feature type="non-terminal residue" evidence="2">
    <location>
        <position position="336"/>
    </location>
</feature>
<feature type="compositionally biased region" description="Low complexity" evidence="1">
    <location>
        <begin position="221"/>
        <end position="236"/>
    </location>
</feature>
<keyword evidence="3" id="KW-1185">Reference proteome</keyword>
<feature type="region of interest" description="Disordered" evidence="1">
    <location>
        <begin position="302"/>
        <end position="336"/>
    </location>
</feature>
<sequence>QLLTAPTSLANYKPEDLSLTARSLISSSFIFLQVDRDLTQEEGRMAHNHQRPRSQTNEDTELWFNLPSSARRAHEQSQAIEQSAYQATSSRHSATRSASPGRFPSVPLISTTAAINKPLPPSPGSEKKKRKPASLRNLIRRRPSQGLDPSHLQPDSYQHHQRSVSANGNLSPEPFYYQQQSSRSMPTSPLEYTQASPPAALARAHSAAAHYPDTTQYQAYSLQPSQQQHQPQRSASVSMEPIFEPQPPRARRTFPETNTPSTAPRDSISDRPRPHTWLSPTEPFEDASEFHLFVEATSGLPDGFDPLSPNGAPRLQGSLFARGRQNDRIPLPFQDP</sequence>
<feature type="compositionally biased region" description="Polar residues" evidence="1">
    <location>
        <begin position="76"/>
        <end position="86"/>
    </location>
</feature>
<feature type="region of interest" description="Disordered" evidence="1">
    <location>
        <begin position="70"/>
        <end position="207"/>
    </location>
</feature>
<gene>
    <name evidence="2" type="ORF">BU26DRAFT_405726</name>
</gene>
<evidence type="ECO:0000313" key="3">
    <source>
        <dbReference type="Proteomes" id="UP000800094"/>
    </source>
</evidence>
<feature type="non-terminal residue" evidence="2">
    <location>
        <position position="1"/>
    </location>
</feature>
<feature type="compositionally biased region" description="Polar residues" evidence="1">
    <location>
        <begin position="255"/>
        <end position="264"/>
    </location>
</feature>
<protein>
    <submittedName>
        <fullName evidence="2">Uncharacterized protein</fullName>
    </submittedName>
</protein>
<name>A0A6A6HYP8_9PLEO</name>
<feature type="compositionally biased region" description="Basic residues" evidence="1">
    <location>
        <begin position="127"/>
        <end position="143"/>
    </location>
</feature>
<evidence type="ECO:0000313" key="2">
    <source>
        <dbReference type="EMBL" id="KAF2243345.1"/>
    </source>
</evidence>
<evidence type="ECO:0000256" key="1">
    <source>
        <dbReference type="SAM" id="MobiDB-lite"/>
    </source>
</evidence>
<accession>A0A6A6HYP8</accession>
<reference evidence="2" key="1">
    <citation type="journal article" date="2020" name="Stud. Mycol.">
        <title>101 Dothideomycetes genomes: a test case for predicting lifestyles and emergence of pathogens.</title>
        <authorList>
            <person name="Haridas S."/>
            <person name="Albert R."/>
            <person name="Binder M."/>
            <person name="Bloem J."/>
            <person name="Labutti K."/>
            <person name="Salamov A."/>
            <person name="Andreopoulos B."/>
            <person name="Baker S."/>
            <person name="Barry K."/>
            <person name="Bills G."/>
            <person name="Bluhm B."/>
            <person name="Cannon C."/>
            <person name="Castanera R."/>
            <person name="Culley D."/>
            <person name="Daum C."/>
            <person name="Ezra D."/>
            <person name="Gonzalez J."/>
            <person name="Henrissat B."/>
            <person name="Kuo A."/>
            <person name="Liang C."/>
            <person name="Lipzen A."/>
            <person name="Lutzoni F."/>
            <person name="Magnuson J."/>
            <person name="Mondo S."/>
            <person name="Nolan M."/>
            <person name="Ohm R."/>
            <person name="Pangilinan J."/>
            <person name="Park H.-J."/>
            <person name="Ramirez L."/>
            <person name="Alfaro M."/>
            <person name="Sun H."/>
            <person name="Tritt A."/>
            <person name="Yoshinaga Y."/>
            <person name="Zwiers L.-H."/>
            <person name="Turgeon B."/>
            <person name="Goodwin S."/>
            <person name="Spatafora J."/>
            <person name="Crous P."/>
            <person name="Grigoriev I."/>
        </authorList>
    </citation>
    <scope>NUCLEOTIDE SEQUENCE</scope>
    <source>
        <strain evidence="2">CBS 122368</strain>
    </source>
</reference>
<proteinExistence type="predicted"/>